<keyword evidence="9" id="KW-0464">Manganese</keyword>
<dbReference type="InterPro" id="IPR041107">
    <property type="entry name" value="Rimk_N"/>
</dbReference>
<evidence type="ECO:0000256" key="4">
    <source>
        <dbReference type="ARBA" id="ARBA00022723"/>
    </source>
</evidence>
<dbReference type="GO" id="GO:0009432">
    <property type="term" value="P:SOS response"/>
    <property type="evidence" value="ECO:0007669"/>
    <property type="project" value="TreeGrafter"/>
</dbReference>
<dbReference type="GO" id="GO:0005737">
    <property type="term" value="C:cytoplasm"/>
    <property type="evidence" value="ECO:0007669"/>
    <property type="project" value="TreeGrafter"/>
</dbReference>
<dbReference type="EC" id="6.3.2.-" evidence="13"/>
<dbReference type="PANTHER" id="PTHR21621:SF0">
    <property type="entry name" value="BETA-CITRYLGLUTAMATE SYNTHASE B-RELATED"/>
    <property type="match status" value="1"/>
</dbReference>
<dbReference type="Gene3D" id="3.30.1490.20">
    <property type="entry name" value="ATP-grasp fold, A domain"/>
    <property type="match status" value="1"/>
</dbReference>
<dbReference type="Pfam" id="PF18030">
    <property type="entry name" value="Rimk_N"/>
    <property type="match status" value="1"/>
</dbReference>
<accession>A0A060UNP2</accession>
<dbReference type="NCBIfam" id="TIGR00768">
    <property type="entry name" value="rimK_fam"/>
    <property type="match status" value="1"/>
</dbReference>
<dbReference type="GO" id="GO:0005524">
    <property type="term" value="F:ATP binding"/>
    <property type="evidence" value="ECO:0007669"/>
    <property type="project" value="UniProtKB-UniRule"/>
</dbReference>
<dbReference type="PROSITE" id="PS50975">
    <property type="entry name" value="ATP_GRASP"/>
    <property type="match status" value="1"/>
</dbReference>
<reference evidence="13 14" key="3">
    <citation type="submission" date="2017-03" db="EMBL/GenBank/DDBJ databases">
        <authorList>
            <person name="Regsiter A."/>
            <person name="William W."/>
        </authorList>
    </citation>
    <scope>NUCLEOTIDE SEQUENCE [LARGE SCALE GENOMIC DNA]</scope>
    <source>
        <strain evidence="13">PRJEB5721</strain>
    </source>
</reference>
<comment type="cofactor">
    <cofactor evidence="1">
        <name>Mn(2+)</name>
        <dbReference type="ChEBI" id="CHEBI:29035"/>
    </cofactor>
</comment>
<dbReference type="InterPro" id="IPR013651">
    <property type="entry name" value="ATP-grasp_RimK-type"/>
</dbReference>
<evidence type="ECO:0000256" key="9">
    <source>
        <dbReference type="ARBA" id="ARBA00023211"/>
    </source>
</evidence>
<dbReference type="Gene3D" id="3.40.50.20">
    <property type="match status" value="1"/>
</dbReference>
<dbReference type="InterPro" id="IPR011761">
    <property type="entry name" value="ATP-grasp"/>
</dbReference>
<dbReference type="Proteomes" id="UP000193925">
    <property type="component" value="Chromosome AFERRI"/>
</dbReference>
<keyword evidence="5 10" id="KW-0547">Nucleotide-binding</keyword>
<evidence type="ECO:0000256" key="6">
    <source>
        <dbReference type="ARBA" id="ARBA00022840"/>
    </source>
</evidence>
<proteinExistence type="predicted"/>
<evidence type="ECO:0000313" key="12">
    <source>
        <dbReference type="EMBL" id="CDQ10035.1"/>
    </source>
</evidence>
<keyword evidence="14" id="KW-1185">Reference proteome</keyword>
<dbReference type="InterPro" id="IPR013815">
    <property type="entry name" value="ATP_grasp_subdomain_1"/>
</dbReference>
<name>A0A060UNP2_9PROT</name>
<keyword evidence="7" id="KW-0460">Magnesium</keyword>
<evidence type="ECO:0000313" key="14">
    <source>
        <dbReference type="Proteomes" id="UP000193925"/>
    </source>
</evidence>
<evidence type="ECO:0000256" key="7">
    <source>
        <dbReference type="ARBA" id="ARBA00022842"/>
    </source>
</evidence>
<evidence type="ECO:0000256" key="10">
    <source>
        <dbReference type="PROSITE-ProRule" id="PRU00409"/>
    </source>
</evidence>
<dbReference type="PANTHER" id="PTHR21621">
    <property type="entry name" value="RIBOSOMAL PROTEIN S6 MODIFICATION PROTEIN"/>
    <property type="match status" value="1"/>
</dbReference>
<evidence type="ECO:0000256" key="8">
    <source>
        <dbReference type="ARBA" id="ARBA00022917"/>
    </source>
</evidence>
<evidence type="ECO:0000256" key="5">
    <source>
        <dbReference type="ARBA" id="ARBA00022741"/>
    </source>
</evidence>
<dbReference type="RefSeq" id="WP_035192290.1">
    <property type="nucleotide sequence ID" value="NZ_CCCS020000032.1"/>
</dbReference>
<dbReference type="SUPFAM" id="SSF56059">
    <property type="entry name" value="Glutathione synthetase ATP-binding domain-like"/>
    <property type="match status" value="1"/>
</dbReference>
<gene>
    <name evidence="12" type="primary">rimK</name>
    <name evidence="13" type="ORF">AFERRI_20395</name>
    <name evidence="12" type="ORF">AFERRI_380042</name>
</gene>
<dbReference type="Pfam" id="PF08443">
    <property type="entry name" value="RimK"/>
    <property type="match status" value="1"/>
</dbReference>
<evidence type="ECO:0000256" key="1">
    <source>
        <dbReference type="ARBA" id="ARBA00001936"/>
    </source>
</evidence>
<keyword evidence="3 13" id="KW-0436">Ligase</keyword>
<reference evidence="12" key="2">
    <citation type="submission" date="2014-07" db="EMBL/GenBank/DDBJ databases">
        <title>Initial genome analysis of the psychrotolerant acidophile Acidithiobacillus ferrivorans CF27: insights into iron and sulfur oxidation pathways and into biofilm formation.</title>
        <authorList>
            <person name="Talla E."/>
            <person name="Hedrich S."/>
            <person name="Mangenot S."/>
            <person name="Ji B."/>
            <person name="Johnson D.B."/>
            <person name="Barbe V."/>
            <person name="Bonnefoy V."/>
        </authorList>
    </citation>
    <scope>NUCLEOTIDE SEQUENCE [LARGE SCALE GENOMIC DNA]</scope>
    <source>
        <strain evidence="12">CF27</strain>
    </source>
</reference>
<evidence type="ECO:0000256" key="2">
    <source>
        <dbReference type="ARBA" id="ARBA00001946"/>
    </source>
</evidence>
<evidence type="ECO:0000313" key="13">
    <source>
        <dbReference type="EMBL" id="SMH65612.1"/>
    </source>
</evidence>
<dbReference type="GO" id="GO:0006412">
    <property type="term" value="P:translation"/>
    <property type="evidence" value="ECO:0007669"/>
    <property type="project" value="UniProtKB-KW"/>
</dbReference>
<reference evidence="12" key="1">
    <citation type="submission" date="2014-03" db="EMBL/GenBank/DDBJ databases">
        <authorList>
            <person name="Genoscope - CEA"/>
        </authorList>
    </citation>
    <scope>NUCLEOTIDE SEQUENCE [LARGE SCALE GENOMIC DNA]</scope>
    <source>
        <strain evidence="12">CF27</strain>
    </source>
</reference>
<feature type="domain" description="ATP-grasp" evidence="11">
    <location>
        <begin position="108"/>
        <end position="290"/>
    </location>
</feature>
<evidence type="ECO:0000259" key="11">
    <source>
        <dbReference type="PROSITE" id="PS50975"/>
    </source>
</evidence>
<protein>
    <submittedName>
        <fullName evidence="13">Alpha-L-glutamate ligase</fullName>
        <ecNumber evidence="13">6.3.2.-</ecNumber>
    </submittedName>
    <submittedName>
        <fullName evidence="12">Ribosomal protein S6 modification protein</fullName>
    </submittedName>
</protein>
<organism evidence="12">
    <name type="scientific">Acidithiobacillus ferrivorans</name>
    <dbReference type="NCBI Taxonomy" id="160808"/>
    <lineage>
        <taxon>Bacteria</taxon>
        <taxon>Pseudomonadati</taxon>
        <taxon>Pseudomonadota</taxon>
        <taxon>Acidithiobacillia</taxon>
        <taxon>Acidithiobacillales</taxon>
        <taxon>Acidithiobacillaceae</taxon>
        <taxon>Acidithiobacillus</taxon>
    </lineage>
</organism>
<dbReference type="EMBL" id="LT841305">
    <property type="protein sequence ID" value="SMH65612.1"/>
    <property type="molecule type" value="Genomic_DNA"/>
</dbReference>
<keyword evidence="6 10" id="KW-0067">ATP-binding</keyword>
<dbReference type="Gene3D" id="3.30.470.20">
    <property type="entry name" value="ATP-grasp fold, B domain"/>
    <property type="match status" value="1"/>
</dbReference>
<dbReference type="EMBL" id="CCCS020000032">
    <property type="protein sequence ID" value="CDQ10035.1"/>
    <property type="molecule type" value="Genomic_DNA"/>
</dbReference>
<keyword evidence="8" id="KW-0648">Protein biosynthesis</keyword>
<dbReference type="GO" id="GO:0018169">
    <property type="term" value="F:ribosomal S6-glutamic acid ligase activity"/>
    <property type="evidence" value="ECO:0007669"/>
    <property type="project" value="TreeGrafter"/>
</dbReference>
<keyword evidence="4" id="KW-0479">Metal-binding</keyword>
<comment type="cofactor">
    <cofactor evidence="2">
        <name>Mg(2+)</name>
        <dbReference type="ChEBI" id="CHEBI:18420"/>
    </cofactor>
</comment>
<dbReference type="GO" id="GO:0046872">
    <property type="term" value="F:metal ion binding"/>
    <property type="evidence" value="ECO:0007669"/>
    <property type="project" value="UniProtKB-KW"/>
</dbReference>
<dbReference type="InterPro" id="IPR004666">
    <property type="entry name" value="Rp_bS6_RimK/Lys_biosynth_LsyX"/>
</dbReference>
<dbReference type="AlphaFoldDB" id="A0A060UNP2"/>
<sequence>MPALPRIAILSHHTGLYSTRRLLDAVAAAGAEPVLLQPEHCLLMLDNTEARLYYRSALLAPCTAVIPRVGGPLTHLGSRLLRFFAGEGSCCLNSAESLELSRDKFASLQVLVAAGVAVPKTAYFTQMEQRDLAVSAVGTPLVHKLLSGSQGVGVSLAETDIAARGMLDTFLHLQHEAMVQRFLPGRQDFRMIVLFGKVVAAMRREASTEDFRSNLHCGGRASALPDLPGDFAAIARLSAAALGLGFAGVDIMLAEDQQPLVLEVNPVPSLEGIEGITGQDIAGTLVKALLQQALSPSLQPLL</sequence>
<evidence type="ECO:0000256" key="3">
    <source>
        <dbReference type="ARBA" id="ARBA00022598"/>
    </source>
</evidence>